<gene>
    <name evidence="2" type="ORF">Golob_015426</name>
</gene>
<evidence type="ECO:0000313" key="2">
    <source>
        <dbReference type="EMBL" id="MBA0558407.1"/>
    </source>
</evidence>
<dbReference type="Proteomes" id="UP000593572">
    <property type="component" value="Unassembled WGS sequence"/>
</dbReference>
<keyword evidence="1" id="KW-0812">Transmembrane</keyword>
<protein>
    <recommendedName>
        <fullName evidence="4">RNase H type-1 domain-containing protein</fullName>
    </recommendedName>
</protein>
<dbReference type="AlphaFoldDB" id="A0A7J8M128"/>
<keyword evidence="1" id="KW-1133">Transmembrane helix</keyword>
<proteinExistence type="predicted"/>
<comment type="caution">
    <text evidence="2">The sequence shown here is derived from an EMBL/GenBank/DDBJ whole genome shotgun (WGS) entry which is preliminary data.</text>
</comment>
<name>A0A7J8M128_9ROSI</name>
<feature type="transmembrane region" description="Helical" evidence="1">
    <location>
        <begin position="20"/>
        <end position="37"/>
    </location>
</feature>
<sequence length="97" mass="11707">MEIGSWSIITTRENAQFLRLKYGVFFMVYLFCLAKVLKELRFRSIIWRWSKPYKWWIRYVPREVNQVVDCLTKADIGWKASLQVYDDAPNEVLKVLQ</sequence>
<reference evidence="2 3" key="1">
    <citation type="journal article" date="2019" name="Genome Biol. Evol.">
        <title>Insights into the evolution of the New World diploid cottons (Gossypium, subgenus Houzingenia) based on genome sequencing.</title>
        <authorList>
            <person name="Grover C.E."/>
            <person name="Arick M.A. 2nd"/>
            <person name="Thrash A."/>
            <person name="Conover J.L."/>
            <person name="Sanders W.S."/>
            <person name="Peterson D.G."/>
            <person name="Frelichowski J.E."/>
            <person name="Scheffler J.A."/>
            <person name="Scheffler B.E."/>
            <person name="Wendel J.F."/>
        </authorList>
    </citation>
    <scope>NUCLEOTIDE SEQUENCE [LARGE SCALE GENOMIC DNA]</scope>
    <source>
        <strain evidence="2">157</strain>
        <tissue evidence="2">Leaf</tissue>
    </source>
</reference>
<evidence type="ECO:0000256" key="1">
    <source>
        <dbReference type="SAM" id="Phobius"/>
    </source>
</evidence>
<evidence type="ECO:0008006" key="4">
    <source>
        <dbReference type="Google" id="ProtNLM"/>
    </source>
</evidence>
<keyword evidence="1" id="KW-0472">Membrane</keyword>
<dbReference type="EMBL" id="JABEZX010000006">
    <property type="protein sequence ID" value="MBA0558407.1"/>
    <property type="molecule type" value="Genomic_DNA"/>
</dbReference>
<evidence type="ECO:0000313" key="3">
    <source>
        <dbReference type="Proteomes" id="UP000593572"/>
    </source>
</evidence>
<organism evidence="2 3">
    <name type="scientific">Gossypium lobatum</name>
    <dbReference type="NCBI Taxonomy" id="34289"/>
    <lineage>
        <taxon>Eukaryota</taxon>
        <taxon>Viridiplantae</taxon>
        <taxon>Streptophyta</taxon>
        <taxon>Embryophyta</taxon>
        <taxon>Tracheophyta</taxon>
        <taxon>Spermatophyta</taxon>
        <taxon>Magnoliopsida</taxon>
        <taxon>eudicotyledons</taxon>
        <taxon>Gunneridae</taxon>
        <taxon>Pentapetalae</taxon>
        <taxon>rosids</taxon>
        <taxon>malvids</taxon>
        <taxon>Malvales</taxon>
        <taxon>Malvaceae</taxon>
        <taxon>Malvoideae</taxon>
        <taxon>Gossypium</taxon>
    </lineage>
</organism>
<keyword evidence="3" id="KW-1185">Reference proteome</keyword>
<accession>A0A7J8M128</accession>